<gene>
    <name evidence="3" type="ORF">M408DRAFT_327204</name>
</gene>
<feature type="region of interest" description="Disordered" evidence="1">
    <location>
        <begin position="12"/>
        <end position="60"/>
    </location>
</feature>
<protein>
    <recommendedName>
        <fullName evidence="2">Calcineurin-like phosphoesterase domain-containing protein</fullName>
    </recommendedName>
</protein>
<dbReference type="AlphaFoldDB" id="A0A0C2XS56"/>
<dbReference type="Gene3D" id="3.60.21.10">
    <property type="match status" value="1"/>
</dbReference>
<evidence type="ECO:0000313" key="3">
    <source>
        <dbReference type="EMBL" id="KIM31767.1"/>
    </source>
</evidence>
<dbReference type="InterPro" id="IPR051693">
    <property type="entry name" value="UPF0046_metallophosphoest"/>
</dbReference>
<dbReference type="CDD" id="cd07379">
    <property type="entry name" value="MPP_239FB"/>
    <property type="match status" value="1"/>
</dbReference>
<dbReference type="HOGENOM" id="CLU_041441_4_0_1"/>
<dbReference type="EMBL" id="KN824281">
    <property type="protein sequence ID" value="KIM31767.1"/>
    <property type="molecule type" value="Genomic_DNA"/>
</dbReference>
<feature type="compositionally biased region" description="Low complexity" evidence="1">
    <location>
        <begin position="17"/>
        <end position="36"/>
    </location>
</feature>
<dbReference type="OrthoDB" id="630188at2759"/>
<dbReference type="PANTHER" id="PTHR12905:SF0">
    <property type="entry name" value="CALCINEURIN-LIKE PHOSPHOESTERASE DOMAIN-CONTAINING PROTEIN"/>
    <property type="match status" value="1"/>
</dbReference>
<dbReference type="InterPro" id="IPR029052">
    <property type="entry name" value="Metallo-depent_PP-like"/>
</dbReference>
<dbReference type="GO" id="GO:0016787">
    <property type="term" value="F:hydrolase activity"/>
    <property type="evidence" value="ECO:0007669"/>
    <property type="project" value="InterPro"/>
</dbReference>
<feature type="region of interest" description="Disordered" evidence="1">
    <location>
        <begin position="312"/>
        <end position="338"/>
    </location>
</feature>
<evidence type="ECO:0000256" key="1">
    <source>
        <dbReference type="SAM" id="MobiDB-lite"/>
    </source>
</evidence>
<dbReference type="InterPro" id="IPR004843">
    <property type="entry name" value="Calcineurin-like_PHP"/>
</dbReference>
<accession>A0A0C2XS56</accession>
<evidence type="ECO:0000259" key="2">
    <source>
        <dbReference type="Pfam" id="PF00149"/>
    </source>
</evidence>
<proteinExistence type="predicted"/>
<dbReference type="Proteomes" id="UP000054097">
    <property type="component" value="Unassembled WGS sequence"/>
</dbReference>
<sequence>MKSSLKALKTLTGSAFRSHSSQANARNSSAQGASRNISIRASPTNLNDTVPDPIAPEPTISMDAEDFLEPIITRDAVVHFAYDVNNPPPRPDADAANTQAEGSSWTRFVCISDTHCNMFKVPDGDVLLHAGDLTHSGRFKQMKPTIDWIKQQMHPHKIIIAGNHDLTLDHDWYLEHGDGWHRTLENPPDIRKLMEPREGDTTFHYLQYESLEIMHGNTRWKAFGSPGSPWFGGWAFNYDRETEAQGITDQIPEDVDILLTHGPPRGILDLTSRGVLAGCAALKSRVEQLRPAIHIFGHIHEDRGAIVQEWPDSDATNTTTTATGSGDEATQENPSTRRKQRKFTVFVNAAVQPGFQNKSLMTPGTSGYHYPAIIVDIRNQ</sequence>
<organism evidence="3 4">
    <name type="scientific">Serendipita vermifera MAFF 305830</name>
    <dbReference type="NCBI Taxonomy" id="933852"/>
    <lineage>
        <taxon>Eukaryota</taxon>
        <taxon>Fungi</taxon>
        <taxon>Dikarya</taxon>
        <taxon>Basidiomycota</taxon>
        <taxon>Agaricomycotina</taxon>
        <taxon>Agaricomycetes</taxon>
        <taxon>Sebacinales</taxon>
        <taxon>Serendipitaceae</taxon>
        <taxon>Serendipita</taxon>
    </lineage>
</organism>
<name>A0A0C2XS56_SERVB</name>
<dbReference type="Pfam" id="PF00149">
    <property type="entry name" value="Metallophos"/>
    <property type="match status" value="1"/>
</dbReference>
<evidence type="ECO:0000313" key="4">
    <source>
        <dbReference type="Proteomes" id="UP000054097"/>
    </source>
</evidence>
<dbReference type="PANTHER" id="PTHR12905">
    <property type="entry name" value="METALLOPHOSPHOESTERASE"/>
    <property type="match status" value="1"/>
</dbReference>
<reference evidence="3 4" key="1">
    <citation type="submission" date="2014-04" db="EMBL/GenBank/DDBJ databases">
        <authorList>
            <consortium name="DOE Joint Genome Institute"/>
            <person name="Kuo A."/>
            <person name="Zuccaro A."/>
            <person name="Kohler A."/>
            <person name="Nagy L.G."/>
            <person name="Floudas D."/>
            <person name="Copeland A."/>
            <person name="Barry K.W."/>
            <person name="Cichocki N."/>
            <person name="Veneault-Fourrey C."/>
            <person name="LaButti K."/>
            <person name="Lindquist E.A."/>
            <person name="Lipzen A."/>
            <person name="Lundell T."/>
            <person name="Morin E."/>
            <person name="Murat C."/>
            <person name="Sun H."/>
            <person name="Tunlid A."/>
            <person name="Henrissat B."/>
            <person name="Grigoriev I.V."/>
            <person name="Hibbett D.S."/>
            <person name="Martin F."/>
            <person name="Nordberg H.P."/>
            <person name="Cantor M.N."/>
            <person name="Hua S.X."/>
        </authorList>
    </citation>
    <scope>NUCLEOTIDE SEQUENCE [LARGE SCALE GENOMIC DNA]</scope>
    <source>
        <strain evidence="3 4">MAFF 305830</strain>
    </source>
</reference>
<feature type="compositionally biased region" description="Low complexity" evidence="1">
    <location>
        <begin position="313"/>
        <end position="328"/>
    </location>
</feature>
<dbReference type="STRING" id="933852.A0A0C2XS56"/>
<reference evidence="4" key="2">
    <citation type="submission" date="2015-01" db="EMBL/GenBank/DDBJ databases">
        <title>Evolutionary Origins and Diversification of the Mycorrhizal Mutualists.</title>
        <authorList>
            <consortium name="DOE Joint Genome Institute"/>
            <consortium name="Mycorrhizal Genomics Consortium"/>
            <person name="Kohler A."/>
            <person name="Kuo A."/>
            <person name="Nagy L.G."/>
            <person name="Floudas D."/>
            <person name="Copeland A."/>
            <person name="Barry K.W."/>
            <person name="Cichocki N."/>
            <person name="Veneault-Fourrey C."/>
            <person name="LaButti K."/>
            <person name="Lindquist E.A."/>
            <person name="Lipzen A."/>
            <person name="Lundell T."/>
            <person name="Morin E."/>
            <person name="Murat C."/>
            <person name="Riley R."/>
            <person name="Ohm R."/>
            <person name="Sun H."/>
            <person name="Tunlid A."/>
            <person name="Henrissat B."/>
            <person name="Grigoriev I.V."/>
            <person name="Hibbett D.S."/>
            <person name="Martin F."/>
        </authorList>
    </citation>
    <scope>NUCLEOTIDE SEQUENCE [LARGE SCALE GENOMIC DNA]</scope>
    <source>
        <strain evidence="4">MAFF 305830</strain>
    </source>
</reference>
<keyword evidence="4" id="KW-1185">Reference proteome</keyword>
<feature type="compositionally biased region" description="Polar residues" evidence="1">
    <location>
        <begin position="37"/>
        <end position="48"/>
    </location>
</feature>
<feature type="domain" description="Calcineurin-like phosphoesterase" evidence="2">
    <location>
        <begin position="107"/>
        <end position="301"/>
    </location>
</feature>
<dbReference type="SUPFAM" id="SSF56300">
    <property type="entry name" value="Metallo-dependent phosphatases"/>
    <property type="match status" value="1"/>
</dbReference>